<keyword evidence="2" id="KW-1185">Reference proteome</keyword>
<gene>
    <name evidence="1" type="ORF">O181_112371</name>
</gene>
<organism evidence="1 2">
    <name type="scientific">Austropuccinia psidii MF-1</name>
    <dbReference type="NCBI Taxonomy" id="1389203"/>
    <lineage>
        <taxon>Eukaryota</taxon>
        <taxon>Fungi</taxon>
        <taxon>Dikarya</taxon>
        <taxon>Basidiomycota</taxon>
        <taxon>Pucciniomycotina</taxon>
        <taxon>Pucciniomycetes</taxon>
        <taxon>Pucciniales</taxon>
        <taxon>Sphaerophragmiaceae</taxon>
        <taxon>Austropuccinia</taxon>
    </lineage>
</organism>
<name>A0A9Q3K2B3_9BASI</name>
<proteinExistence type="predicted"/>
<reference evidence="1" key="1">
    <citation type="submission" date="2021-03" db="EMBL/GenBank/DDBJ databases">
        <title>Draft genome sequence of rust myrtle Austropuccinia psidii MF-1, a brazilian biotype.</title>
        <authorList>
            <person name="Quecine M.C."/>
            <person name="Pachon D.M.R."/>
            <person name="Bonatelli M.L."/>
            <person name="Correr F.H."/>
            <person name="Franceschini L.M."/>
            <person name="Leite T.F."/>
            <person name="Margarido G.R.A."/>
            <person name="Almeida C.A."/>
            <person name="Ferrarezi J.A."/>
            <person name="Labate C.A."/>
        </authorList>
    </citation>
    <scope>NUCLEOTIDE SEQUENCE</scope>
    <source>
        <strain evidence="1">MF-1</strain>
    </source>
</reference>
<dbReference type="AlphaFoldDB" id="A0A9Q3K2B3"/>
<sequence length="100" mass="11268">MWSYLKGSQISTVMDSKLSLENKVQICAEDILQVMQNFQKRNHVSSMSPPPSILAVCSSNNQHGQRISSVHFPPQKPATPAWKITLSQQSESWAKYHLSL</sequence>
<dbReference type="Proteomes" id="UP000765509">
    <property type="component" value="Unassembled WGS sequence"/>
</dbReference>
<dbReference type="OrthoDB" id="2507554at2759"/>
<protein>
    <submittedName>
        <fullName evidence="1">Uncharacterized protein</fullName>
    </submittedName>
</protein>
<evidence type="ECO:0000313" key="2">
    <source>
        <dbReference type="Proteomes" id="UP000765509"/>
    </source>
</evidence>
<comment type="caution">
    <text evidence="1">The sequence shown here is derived from an EMBL/GenBank/DDBJ whole genome shotgun (WGS) entry which is preliminary data.</text>
</comment>
<dbReference type="EMBL" id="AVOT02090522">
    <property type="protein sequence ID" value="MBW0572656.1"/>
    <property type="molecule type" value="Genomic_DNA"/>
</dbReference>
<accession>A0A9Q3K2B3</accession>
<evidence type="ECO:0000313" key="1">
    <source>
        <dbReference type="EMBL" id="MBW0572656.1"/>
    </source>
</evidence>